<dbReference type="HOGENOM" id="CLU_1012065_0_0_1"/>
<protein>
    <submittedName>
        <fullName evidence="2">Uncharacterized protein</fullName>
    </submittedName>
</protein>
<organism evidence="2 3">
    <name type="scientific">Exophiala xenobiotica</name>
    <dbReference type="NCBI Taxonomy" id="348802"/>
    <lineage>
        <taxon>Eukaryota</taxon>
        <taxon>Fungi</taxon>
        <taxon>Dikarya</taxon>
        <taxon>Ascomycota</taxon>
        <taxon>Pezizomycotina</taxon>
        <taxon>Eurotiomycetes</taxon>
        <taxon>Chaetothyriomycetidae</taxon>
        <taxon>Chaetothyriales</taxon>
        <taxon>Herpotrichiellaceae</taxon>
        <taxon>Exophiala</taxon>
    </lineage>
</organism>
<dbReference type="RefSeq" id="XP_013319255.1">
    <property type="nucleotide sequence ID" value="XM_013463801.1"/>
</dbReference>
<dbReference type="EMBL" id="KN847318">
    <property type="protein sequence ID" value="KIW58671.1"/>
    <property type="molecule type" value="Genomic_DNA"/>
</dbReference>
<sequence>MSTMSPRNILQMEVDQSTTLQPTKIFYLDHSHSHSREKSPERHTYCAVIDLTSRLSLSSNSHAVRGSNDSASAFTFAPEFHERLRTVLNDNAQTPLPTPTWLLTTASRFKGIGRTSRLTITEHEPSPSPSTVIPPATSTSTTEPKKVVAEFHSSLLSFGATHISFPRDSSHSSHEITVKPLAIQRRAQSFVKDSVTYVWESTTPSSHSKLSLYKAVASKKVEVARYESSSGRFELKGILVLDEREVDALVAVVTLVGVLGQNDAFYCPGFDLIGK</sequence>
<gene>
    <name evidence="2" type="ORF">PV05_03170</name>
</gene>
<dbReference type="OrthoDB" id="4219272at2759"/>
<evidence type="ECO:0000313" key="3">
    <source>
        <dbReference type="Proteomes" id="UP000054342"/>
    </source>
</evidence>
<keyword evidence="3" id="KW-1185">Reference proteome</keyword>
<dbReference type="Proteomes" id="UP000054342">
    <property type="component" value="Unassembled WGS sequence"/>
</dbReference>
<reference evidence="2 3" key="1">
    <citation type="submission" date="2015-01" db="EMBL/GenBank/DDBJ databases">
        <title>The Genome Sequence of Exophiala xenobiotica CBS118157.</title>
        <authorList>
            <consortium name="The Broad Institute Genomics Platform"/>
            <person name="Cuomo C."/>
            <person name="de Hoog S."/>
            <person name="Gorbushina A."/>
            <person name="Stielow B."/>
            <person name="Teixiera M."/>
            <person name="Abouelleil A."/>
            <person name="Chapman S.B."/>
            <person name="Priest M."/>
            <person name="Young S.K."/>
            <person name="Wortman J."/>
            <person name="Nusbaum C."/>
            <person name="Birren B."/>
        </authorList>
    </citation>
    <scope>NUCLEOTIDE SEQUENCE [LARGE SCALE GENOMIC DNA]</scope>
    <source>
        <strain evidence="2 3">CBS 118157</strain>
    </source>
</reference>
<evidence type="ECO:0000313" key="2">
    <source>
        <dbReference type="EMBL" id="KIW58671.1"/>
    </source>
</evidence>
<evidence type="ECO:0000256" key="1">
    <source>
        <dbReference type="SAM" id="MobiDB-lite"/>
    </source>
</evidence>
<dbReference type="GeneID" id="25325078"/>
<proteinExistence type="predicted"/>
<feature type="region of interest" description="Disordered" evidence="1">
    <location>
        <begin position="120"/>
        <end position="140"/>
    </location>
</feature>
<accession>A0A0D2C1N3</accession>
<name>A0A0D2C1N3_9EURO</name>
<dbReference type="AlphaFoldDB" id="A0A0D2C1N3"/>